<evidence type="ECO:0000313" key="7">
    <source>
        <dbReference type="Proteomes" id="UP000664859"/>
    </source>
</evidence>
<evidence type="ECO:0000256" key="2">
    <source>
        <dbReference type="ARBA" id="ARBA00022692"/>
    </source>
</evidence>
<dbReference type="AlphaFoldDB" id="A0A835YJ16"/>
<feature type="transmembrane region" description="Helical" evidence="5">
    <location>
        <begin position="91"/>
        <end position="112"/>
    </location>
</feature>
<keyword evidence="4 5" id="KW-0472">Membrane</keyword>
<accession>A0A835YJ16</accession>
<dbReference type="PANTHER" id="PTHR43461">
    <property type="entry name" value="TRANSMEMBRANE PROTEIN 256"/>
    <property type="match status" value="1"/>
</dbReference>
<evidence type="ECO:0000256" key="4">
    <source>
        <dbReference type="ARBA" id="ARBA00023136"/>
    </source>
</evidence>
<comment type="subcellular location">
    <subcellularLocation>
        <location evidence="1">Membrane</location>
        <topology evidence="1">Multi-pass membrane protein</topology>
    </subcellularLocation>
</comment>
<gene>
    <name evidence="6" type="ORF">JKP88DRAFT_203142</name>
</gene>
<dbReference type="EMBL" id="JAFCMP010000539">
    <property type="protein sequence ID" value="KAG5176234.1"/>
    <property type="molecule type" value="Genomic_DNA"/>
</dbReference>
<dbReference type="OrthoDB" id="269173at2759"/>
<proteinExistence type="predicted"/>
<sequence length="114" mass="12117">MVWHVVAALSGASGVGLGAIGAHRLKNKTEKEKNDWNTATRYQLIHSLALAVLPAYQRSNARTAAGVLFTSGIILFSGSIYTYILTDNIKMSGAAPLGGMAFIAGWLSLALLKR</sequence>
<dbReference type="PANTHER" id="PTHR43461:SF1">
    <property type="entry name" value="TRANSMEMBRANE PROTEIN 256"/>
    <property type="match status" value="1"/>
</dbReference>
<feature type="transmembrane region" description="Helical" evidence="5">
    <location>
        <begin position="63"/>
        <end position="85"/>
    </location>
</feature>
<keyword evidence="3 5" id="KW-1133">Transmembrane helix</keyword>
<name>A0A835YJ16_9STRA</name>
<protein>
    <recommendedName>
        <fullName evidence="8">DUF423 domain-containing protein</fullName>
    </recommendedName>
</protein>
<dbReference type="InterPro" id="IPR006696">
    <property type="entry name" value="DUF423"/>
</dbReference>
<keyword evidence="7" id="KW-1185">Reference proteome</keyword>
<comment type="caution">
    <text evidence="6">The sequence shown here is derived from an EMBL/GenBank/DDBJ whole genome shotgun (WGS) entry which is preliminary data.</text>
</comment>
<evidence type="ECO:0008006" key="8">
    <source>
        <dbReference type="Google" id="ProtNLM"/>
    </source>
</evidence>
<reference evidence="6" key="1">
    <citation type="submission" date="2021-02" db="EMBL/GenBank/DDBJ databases">
        <title>First Annotated Genome of the Yellow-green Alga Tribonema minus.</title>
        <authorList>
            <person name="Mahan K.M."/>
        </authorList>
    </citation>
    <scope>NUCLEOTIDE SEQUENCE</scope>
    <source>
        <strain evidence="6">UTEX B ZZ1240</strain>
    </source>
</reference>
<organism evidence="6 7">
    <name type="scientific">Tribonema minus</name>
    <dbReference type="NCBI Taxonomy" id="303371"/>
    <lineage>
        <taxon>Eukaryota</taxon>
        <taxon>Sar</taxon>
        <taxon>Stramenopiles</taxon>
        <taxon>Ochrophyta</taxon>
        <taxon>PX clade</taxon>
        <taxon>Xanthophyceae</taxon>
        <taxon>Tribonematales</taxon>
        <taxon>Tribonemataceae</taxon>
        <taxon>Tribonema</taxon>
    </lineage>
</organism>
<dbReference type="Pfam" id="PF04241">
    <property type="entry name" value="DUF423"/>
    <property type="match status" value="1"/>
</dbReference>
<evidence type="ECO:0000256" key="1">
    <source>
        <dbReference type="ARBA" id="ARBA00004141"/>
    </source>
</evidence>
<evidence type="ECO:0000256" key="3">
    <source>
        <dbReference type="ARBA" id="ARBA00022989"/>
    </source>
</evidence>
<dbReference type="Proteomes" id="UP000664859">
    <property type="component" value="Unassembled WGS sequence"/>
</dbReference>
<evidence type="ECO:0000256" key="5">
    <source>
        <dbReference type="SAM" id="Phobius"/>
    </source>
</evidence>
<evidence type="ECO:0000313" key="6">
    <source>
        <dbReference type="EMBL" id="KAG5176234.1"/>
    </source>
</evidence>
<keyword evidence="2 5" id="KW-0812">Transmembrane</keyword>
<dbReference type="GO" id="GO:0016020">
    <property type="term" value="C:membrane"/>
    <property type="evidence" value="ECO:0007669"/>
    <property type="project" value="UniProtKB-SubCell"/>
</dbReference>